<accession>H1UUB6</accession>
<keyword evidence="1" id="KW-0732">Signal</keyword>
<organism evidence="2">
    <name type="scientific">Drosophila melanogaster</name>
    <name type="common">Fruit fly</name>
    <dbReference type="NCBI Taxonomy" id="7227"/>
    <lineage>
        <taxon>Eukaryota</taxon>
        <taxon>Metazoa</taxon>
        <taxon>Ecdysozoa</taxon>
        <taxon>Arthropoda</taxon>
        <taxon>Hexapoda</taxon>
        <taxon>Insecta</taxon>
        <taxon>Pterygota</taxon>
        <taxon>Neoptera</taxon>
        <taxon>Endopterygota</taxon>
        <taxon>Diptera</taxon>
        <taxon>Brachycera</taxon>
        <taxon>Muscomorpha</taxon>
        <taxon>Ephydroidea</taxon>
        <taxon>Drosophilidae</taxon>
        <taxon>Drosophila</taxon>
        <taxon>Sophophora</taxon>
    </lineage>
</organism>
<sequence>MCGLPSLFAAFLLLCFGNALNSLPPEEFQPNFGLSKAN</sequence>
<dbReference type="EMBL" id="BT133000">
    <property type="protein sequence ID" value="AEX57194.1"/>
    <property type="molecule type" value="mRNA"/>
</dbReference>
<feature type="signal peptide" evidence="1">
    <location>
        <begin position="1"/>
        <end position="19"/>
    </location>
</feature>
<reference evidence="2" key="1">
    <citation type="submission" date="2012-01" db="EMBL/GenBank/DDBJ databases">
        <authorList>
            <person name="Carlson J."/>
            <person name="Booth B."/>
            <person name="Frise E."/>
            <person name="Sandler J."/>
            <person name="Wan K."/>
            <person name="Yu C."/>
            <person name="Celniker S."/>
        </authorList>
    </citation>
    <scope>NUCLEOTIDE SEQUENCE</scope>
</reference>
<evidence type="ECO:0000313" key="2">
    <source>
        <dbReference type="EMBL" id="AEX57194.1"/>
    </source>
</evidence>
<dbReference type="AlphaFoldDB" id="H1UUB6"/>
<evidence type="ECO:0000256" key="1">
    <source>
        <dbReference type="SAM" id="SignalP"/>
    </source>
</evidence>
<name>H1UUB6_DROME</name>
<feature type="chain" id="PRO_5003555243" evidence="1">
    <location>
        <begin position="20"/>
        <end position="38"/>
    </location>
</feature>
<proteinExistence type="evidence at transcript level"/>
<protein>
    <submittedName>
        <fullName evidence="2">MIP33417p1</fullName>
    </submittedName>
</protein>